<comment type="caution">
    <text evidence="1">The sequence shown here is derived from an EMBL/GenBank/DDBJ whole genome shotgun (WGS) entry which is preliminary data.</text>
</comment>
<sequence length="260" mass="30391">MEDTMTLPNATNRIIEIIGPPGVGKSTLYKMLCESWQPDQTWIYQDALLASPKPSISNFTKWVEFNYRILTKKKRAKSIPVDFGLRFINTHSQFADLCWRILNNKSSRINGHLDQRYRSAYFLFADFCRYQAIKEKMNGRYCVIDEGFLQKSFLVKDQVSDFSELLEDYLSLAPLPHATIYIEATDELIIKERLRIRDKVIASHLGKSDHELLEDISNWKFTLDLITNKLIEQDTLVFRVDGTKKLEDNVQRILKFLNEL</sequence>
<keyword evidence="2" id="KW-1185">Reference proteome</keyword>
<organism evidence="1 2">
    <name type="scientific">Pontibacter aquaedesilientis</name>
    <dbReference type="NCBI Taxonomy" id="2766980"/>
    <lineage>
        <taxon>Bacteria</taxon>
        <taxon>Pseudomonadati</taxon>
        <taxon>Bacteroidota</taxon>
        <taxon>Cytophagia</taxon>
        <taxon>Cytophagales</taxon>
        <taxon>Hymenobacteraceae</taxon>
        <taxon>Pontibacter</taxon>
    </lineage>
</organism>
<evidence type="ECO:0000313" key="2">
    <source>
        <dbReference type="Proteomes" id="UP000625551"/>
    </source>
</evidence>
<dbReference type="EMBL" id="JACXAJ010000004">
    <property type="protein sequence ID" value="MBD1397713.1"/>
    <property type="molecule type" value="Genomic_DNA"/>
</dbReference>
<accession>A0ABR7XHE8</accession>
<name>A0ABR7XHE8_9BACT</name>
<proteinExistence type="predicted"/>
<reference evidence="1 2" key="1">
    <citation type="submission" date="2020-09" db="EMBL/GenBank/DDBJ databases">
        <title>Genome sequencing and assembly of Pontibacter sp.</title>
        <authorList>
            <person name="Chhetri G."/>
        </authorList>
    </citation>
    <scope>NUCLEOTIDE SEQUENCE [LARGE SCALE GENOMIC DNA]</scope>
    <source>
        <strain evidence="1 2">JH31</strain>
    </source>
</reference>
<dbReference type="SUPFAM" id="SSF52540">
    <property type="entry name" value="P-loop containing nucleoside triphosphate hydrolases"/>
    <property type="match status" value="1"/>
</dbReference>
<gene>
    <name evidence="1" type="ORF">H9Q13_11105</name>
</gene>
<dbReference type="Gene3D" id="3.40.50.300">
    <property type="entry name" value="P-loop containing nucleotide triphosphate hydrolases"/>
    <property type="match status" value="1"/>
</dbReference>
<protein>
    <recommendedName>
        <fullName evidence="3">Deoxynucleoside kinase domain-containing protein</fullName>
    </recommendedName>
</protein>
<dbReference type="InterPro" id="IPR027417">
    <property type="entry name" value="P-loop_NTPase"/>
</dbReference>
<dbReference type="RefSeq" id="WP_191183861.1">
    <property type="nucleotide sequence ID" value="NZ_JACXAJ010000004.1"/>
</dbReference>
<evidence type="ECO:0000313" key="1">
    <source>
        <dbReference type="EMBL" id="MBD1397713.1"/>
    </source>
</evidence>
<evidence type="ECO:0008006" key="3">
    <source>
        <dbReference type="Google" id="ProtNLM"/>
    </source>
</evidence>
<dbReference type="Proteomes" id="UP000625551">
    <property type="component" value="Unassembled WGS sequence"/>
</dbReference>